<dbReference type="GO" id="GO:0019284">
    <property type="term" value="P:L-methionine salvage from S-adenosylmethionine"/>
    <property type="evidence" value="ECO:0007669"/>
    <property type="project" value="TreeGrafter"/>
</dbReference>
<dbReference type="InterPro" id="IPR035994">
    <property type="entry name" value="Nucleoside_phosphorylase_sf"/>
</dbReference>
<accession>A0A5K7Z329</accession>
<evidence type="ECO:0000256" key="3">
    <source>
        <dbReference type="ARBA" id="ARBA00022605"/>
    </source>
</evidence>
<dbReference type="PANTHER" id="PTHR46832">
    <property type="entry name" value="5'-METHYLTHIOADENOSINE/S-ADENOSYLHOMOCYSTEINE NUCLEOSIDASE"/>
    <property type="match status" value="1"/>
</dbReference>
<proteinExistence type="predicted"/>
<dbReference type="Gene3D" id="3.40.50.1580">
    <property type="entry name" value="Nucleoside phosphorylase domain"/>
    <property type="match status" value="1"/>
</dbReference>
<evidence type="ECO:0000256" key="4">
    <source>
        <dbReference type="ARBA" id="ARBA00022801"/>
    </source>
</evidence>
<evidence type="ECO:0000256" key="1">
    <source>
        <dbReference type="ARBA" id="ARBA00004945"/>
    </source>
</evidence>
<organism evidence="7 8">
    <name type="scientific">Desulfosarcina widdelii</name>
    <dbReference type="NCBI Taxonomy" id="947919"/>
    <lineage>
        <taxon>Bacteria</taxon>
        <taxon>Pseudomonadati</taxon>
        <taxon>Thermodesulfobacteriota</taxon>
        <taxon>Desulfobacteria</taxon>
        <taxon>Desulfobacterales</taxon>
        <taxon>Desulfosarcinaceae</taxon>
        <taxon>Desulfosarcina</taxon>
    </lineage>
</organism>
<dbReference type="InterPro" id="IPR010049">
    <property type="entry name" value="MTA_SAH_Nsdase"/>
</dbReference>
<dbReference type="GO" id="GO:0008930">
    <property type="term" value="F:methylthioadenosine nucleosidase activity"/>
    <property type="evidence" value="ECO:0007669"/>
    <property type="project" value="InterPro"/>
</dbReference>
<keyword evidence="4" id="KW-0378">Hydrolase</keyword>
<dbReference type="GO" id="GO:0019509">
    <property type="term" value="P:L-methionine salvage from methylthioadenosine"/>
    <property type="evidence" value="ECO:0007669"/>
    <property type="project" value="UniProtKB-UniPathway"/>
</dbReference>
<keyword evidence="3" id="KW-0028">Amino-acid biosynthesis</keyword>
<dbReference type="NCBIfam" id="TIGR01704">
    <property type="entry name" value="MTA_SAH-Nsdase"/>
    <property type="match status" value="1"/>
</dbReference>
<gene>
    <name evidence="7" type="primary">pfs</name>
    <name evidence="7" type="ORF">DSCW_27950</name>
</gene>
<evidence type="ECO:0000313" key="8">
    <source>
        <dbReference type="Proteomes" id="UP000427769"/>
    </source>
</evidence>
<reference evidence="7 8" key="1">
    <citation type="submission" date="2019-11" db="EMBL/GenBank/DDBJ databases">
        <title>Comparative genomics of hydrocarbon-degrading Desulfosarcina strains.</title>
        <authorList>
            <person name="Watanabe M."/>
            <person name="Kojima H."/>
            <person name="Fukui M."/>
        </authorList>
    </citation>
    <scope>NUCLEOTIDE SEQUENCE [LARGE SCALE GENOMIC DNA]</scope>
    <source>
        <strain evidence="7 8">PP31</strain>
    </source>
</reference>
<dbReference type="SUPFAM" id="SSF53167">
    <property type="entry name" value="Purine and uridine phosphorylases"/>
    <property type="match status" value="1"/>
</dbReference>
<dbReference type="RefSeq" id="WP_155304306.1">
    <property type="nucleotide sequence ID" value="NZ_AP021875.1"/>
</dbReference>
<dbReference type="InterPro" id="IPR000845">
    <property type="entry name" value="Nucleoside_phosphorylase_d"/>
</dbReference>
<keyword evidence="5" id="KW-0486">Methionine biosynthesis</keyword>
<evidence type="ECO:0000256" key="2">
    <source>
        <dbReference type="ARBA" id="ARBA00011974"/>
    </source>
</evidence>
<evidence type="ECO:0000256" key="5">
    <source>
        <dbReference type="ARBA" id="ARBA00023167"/>
    </source>
</evidence>
<dbReference type="AlphaFoldDB" id="A0A5K7Z329"/>
<dbReference type="PANTHER" id="PTHR46832:SF1">
    <property type="entry name" value="5'-METHYLTHIOADENOSINE_S-ADENOSYLHOMOCYSTEINE NUCLEOSIDASE"/>
    <property type="match status" value="1"/>
</dbReference>
<evidence type="ECO:0000259" key="6">
    <source>
        <dbReference type="Pfam" id="PF01048"/>
    </source>
</evidence>
<comment type="pathway">
    <text evidence="1">Amino-acid biosynthesis; L-methionine biosynthesis via salvage pathway; S-methyl-5-thio-alpha-D-ribose 1-phosphate from S-methyl-5'-thioadenosine (hydrolase route): step 1/2.</text>
</comment>
<feature type="domain" description="Nucleoside phosphorylase" evidence="6">
    <location>
        <begin position="2"/>
        <end position="230"/>
    </location>
</feature>
<keyword evidence="8" id="KW-1185">Reference proteome</keyword>
<dbReference type="EMBL" id="AP021875">
    <property type="protein sequence ID" value="BBO75378.1"/>
    <property type="molecule type" value="Genomic_DNA"/>
</dbReference>
<evidence type="ECO:0000313" key="7">
    <source>
        <dbReference type="EMBL" id="BBO75378.1"/>
    </source>
</evidence>
<dbReference type="GO" id="GO:0005829">
    <property type="term" value="C:cytosol"/>
    <property type="evidence" value="ECO:0007669"/>
    <property type="project" value="TreeGrafter"/>
</dbReference>
<sequence length="233" mass="25146">MIGIIGALDEEVALICEQLAECTTLSKARYAFHKGKLGQRDLTVVKCGVGKVNAAICTQILIDMFKCERIIFGGVAGGLLRGLAQGDVVVSSHVVQFDIDLTAFGRRRGELADKERLIPADPDMIQAATEAFDRVTETSDAPPTMMVGTIVSGDSFISDPNTIKWLQREFGAACTEMEGGSVGYTCAINEIPFVVTRVISDSAGEQAQKEFDAFLSQSSEMLCNLITETIIRL</sequence>
<dbReference type="EC" id="3.2.2.9" evidence="2"/>
<protein>
    <recommendedName>
        <fullName evidence="2">adenosylhomocysteine nucleosidase</fullName>
        <ecNumber evidence="2">3.2.2.9</ecNumber>
    </recommendedName>
</protein>
<dbReference type="GO" id="GO:0009164">
    <property type="term" value="P:nucleoside catabolic process"/>
    <property type="evidence" value="ECO:0007669"/>
    <property type="project" value="InterPro"/>
</dbReference>
<dbReference type="Proteomes" id="UP000427769">
    <property type="component" value="Chromosome"/>
</dbReference>
<dbReference type="UniPathway" id="UPA00904">
    <property type="reaction ID" value="UER00871"/>
</dbReference>
<name>A0A5K7Z329_9BACT</name>
<dbReference type="NCBIfam" id="NF004079">
    <property type="entry name" value="PRK05584.1"/>
    <property type="match status" value="1"/>
</dbReference>
<dbReference type="Pfam" id="PF01048">
    <property type="entry name" value="PNP_UDP_1"/>
    <property type="match status" value="1"/>
</dbReference>
<dbReference type="GO" id="GO:0008782">
    <property type="term" value="F:adenosylhomocysteine nucleosidase activity"/>
    <property type="evidence" value="ECO:0007669"/>
    <property type="project" value="UniProtKB-EC"/>
</dbReference>
<dbReference type="CDD" id="cd09008">
    <property type="entry name" value="MTAN"/>
    <property type="match status" value="1"/>
</dbReference>
<dbReference type="OrthoDB" id="9792278at2"/>
<dbReference type="KEGG" id="dwd:DSCW_27950"/>